<gene>
    <name evidence="7" type="ORF">VHA_003297</name>
</gene>
<dbReference type="Pfam" id="PF04464">
    <property type="entry name" value="Glyphos_transf"/>
    <property type="match status" value="1"/>
</dbReference>
<dbReference type="InterPro" id="IPR007554">
    <property type="entry name" value="Glycerophosphate_synth"/>
</dbReference>
<dbReference type="EMBL" id="ADAQ01000013">
    <property type="protein sequence ID" value="EEY71436.1"/>
    <property type="molecule type" value="Genomic_DNA"/>
</dbReference>
<proteinExistence type="inferred from homology"/>
<keyword evidence="6" id="KW-0472">Membrane</keyword>
<evidence type="ECO:0000256" key="4">
    <source>
        <dbReference type="ARBA" id="ARBA00022679"/>
    </source>
</evidence>
<keyword evidence="5" id="KW-0777">Teichoic acid biosynthesis</keyword>
<dbReference type="InterPro" id="IPR043148">
    <property type="entry name" value="TagF_C"/>
</dbReference>
<accession>D0IC18</accession>
<dbReference type="Gene3D" id="3.40.50.12580">
    <property type="match status" value="1"/>
</dbReference>
<reference evidence="7 8" key="1">
    <citation type="submission" date="2009-10" db="EMBL/GenBank/DDBJ databases">
        <authorList>
            <consortium name="Los Alamos National Laboratory (LANL)"/>
            <consortium name="National Microbial Pathogen Data Resource (NMPDR)"/>
            <person name="Saunders E.H."/>
            <person name="Munk A.C."/>
            <person name="Tapia R."/>
            <person name="Green L."/>
            <person name="Rogers Y."/>
            <person name="Detter J.C."/>
            <person name="Bruce D."/>
            <person name="Brettin T.S."/>
            <person name="Colwell R.R."/>
            <person name="Huq A."/>
            <person name="Grim C.J."/>
            <person name="Hasan N.A."/>
            <person name="Bartels D."/>
            <person name="Vonstein V."/>
        </authorList>
    </citation>
    <scope>NUCLEOTIDE SEQUENCE [LARGE SCALE GENOMIC DNA]</scope>
    <source>
        <strain evidence="7 8">CIP 101886</strain>
    </source>
</reference>
<protein>
    <recommendedName>
        <fullName evidence="9">CDP-glycerol:poly(Glycerophosphate) glycerophosphotransferase</fullName>
    </recommendedName>
</protein>
<dbReference type="GO" id="GO:0005886">
    <property type="term" value="C:plasma membrane"/>
    <property type="evidence" value="ECO:0007669"/>
    <property type="project" value="UniProtKB-SubCell"/>
</dbReference>
<evidence type="ECO:0008006" key="9">
    <source>
        <dbReference type="Google" id="ProtNLM"/>
    </source>
</evidence>
<comment type="caution">
    <text evidence="7">The sequence shown here is derived from an EMBL/GenBank/DDBJ whole genome shotgun (WGS) entry which is preliminary data.</text>
</comment>
<evidence type="ECO:0000256" key="2">
    <source>
        <dbReference type="ARBA" id="ARBA00010488"/>
    </source>
</evidence>
<name>D0IC18_GRIHO</name>
<dbReference type="GO" id="GO:0019350">
    <property type="term" value="P:teichoic acid biosynthetic process"/>
    <property type="evidence" value="ECO:0007669"/>
    <property type="project" value="UniProtKB-KW"/>
</dbReference>
<evidence type="ECO:0000256" key="3">
    <source>
        <dbReference type="ARBA" id="ARBA00022475"/>
    </source>
</evidence>
<organism evidence="7 8">
    <name type="scientific">Grimontia hollisae CIP 101886</name>
    <dbReference type="NCBI Taxonomy" id="675812"/>
    <lineage>
        <taxon>Bacteria</taxon>
        <taxon>Pseudomonadati</taxon>
        <taxon>Pseudomonadota</taxon>
        <taxon>Gammaproteobacteria</taxon>
        <taxon>Vibrionales</taxon>
        <taxon>Vibrionaceae</taxon>
        <taxon>Grimontia</taxon>
    </lineage>
</organism>
<comment type="similarity">
    <text evidence="2">Belongs to the CDP-glycerol glycerophosphotransferase family.</text>
</comment>
<dbReference type="InterPro" id="IPR043149">
    <property type="entry name" value="TagF_N"/>
</dbReference>
<dbReference type="PANTHER" id="PTHR37316">
    <property type="entry name" value="TEICHOIC ACID GLYCEROL-PHOSPHATE PRIMASE"/>
    <property type="match status" value="1"/>
</dbReference>
<keyword evidence="8" id="KW-1185">Reference proteome</keyword>
<dbReference type="InterPro" id="IPR051612">
    <property type="entry name" value="Teichoic_Acid_Biosynth"/>
</dbReference>
<dbReference type="PANTHER" id="PTHR37316:SF3">
    <property type="entry name" value="TEICHOIC ACID GLYCEROL-PHOSPHATE TRANSFERASE"/>
    <property type="match status" value="1"/>
</dbReference>
<dbReference type="GO" id="GO:0047355">
    <property type="term" value="F:CDP-glycerol glycerophosphotransferase activity"/>
    <property type="evidence" value="ECO:0007669"/>
    <property type="project" value="InterPro"/>
</dbReference>
<dbReference type="Proteomes" id="UP000003604">
    <property type="component" value="Unassembled WGS sequence"/>
</dbReference>
<dbReference type="Gene3D" id="3.40.50.11820">
    <property type="match status" value="1"/>
</dbReference>
<dbReference type="eggNOG" id="COG1887">
    <property type="taxonomic scope" value="Bacteria"/>
</dbReference>
<comment type="subcellular location">
    <subcellularLocation>
        <location evidence="1">Cell membrane</location>
        <topology evidence="1">Peripheral membrane protein</topology>
    </subcellularLocation>
</comment>
<evidence type="ECO:0000256" key="1">
    <source>
        <dbReference type="ARBA" id="ARBA00004202"/>
    </source>
</evidence>
<dbReference type="AlphaFoldDB" id="D0IC18"/>
<dbReference type="OrthoDB" id="9802649at2"/>
<evidence type="ECO:0000313" key="8">
    <source>
        <dbReference type="Proteomes" id="UP000003604"/>
    </source>
</evidence>
<keyword evidence="3" id="KW-1003">Cell membrane</keyword>
<evidence type="ECO:0000313" key="7">
    <source>
        <dbReference type="EMBL" id="EEY71436.1"/>
    </source>
</evidence>
<evidence type="ECO:0000256" key="5">
    <source>
        <dbReference type="ARBA" id="ARBA00022944"/>
    </source>
</evidence>
<sequence length="377" mass="44114">MNNRKYNSHRLMIMLSGLIPSFISLFLNRNSLRVTLNSEFNTEFNHNTKTLFFFLINNYPEFEVKFVIADKKKRELLLHQYGDHFIGNSRFSDIYYILTSKYWFTSSLETPVGGVFHSFRRKVFHLGHGSPIKAIGLLEGYSNWLKKAYYRMVRTNFSFFISSSDLFDIAWSNFIGVGKEKVVRAGQPRNDNLTIKDEMNSSKKILYAPTWRPFSDTLLFPFIDFSPNDLSSFLSERALELHLRLHPNFESKLPDNIARLDNITILTKEKIDDINVVLNQYDILITDYSSIYVDYLLLDKPIVFIPYDFEEYRSKIGFSIDYCTLSPGPKPTTFKSLLREIDQYIKNENYYREERSIVNGLLNPIKSGHCQSVVDIM</sequence>
<evidence type="ECO:0000256" key="6">
    <source>
        <dbReference type="ARBA" id="ARBA00023136"/>
    </source>
</evidence>
<dbReference type="SUPFAM" id="SSF53756">
    <property type="entry name" value="UDP-Glycosyltransferase/glycogen phosphorylase"/>
    <property type="match status" value="1"/>
</dbReference>
<keyword evidence="4" id="KW-0808">Transferase</keyword>